<dbReference type="VEuPathDB" id="FungiDB:QG37_07828"/>
<accession>A0A0L0NPB8</accession>
<name>A0A0L0NPB8_CANAR</name>
<evidence type="ECO:0000313" key="2">
    <source>
        <dbReference type="Proteomes" id="UP000037122"/>
    </source>
</evidence>
<evidence type="ECO:0000313" key="1">
    <source>
        <dbReference type="EMBL" id="KND95874.1"/>
    </source>
</evidence>
<organism evidence="1 2">
    <name type="scientific">Candidozyma auris</name>
    <name type="common">Yeast</name>
    <name type="synonym">Candida auris</name>
    <dbReference type="NCBI Taxonomy" id="498019"/>
    <lineage>
        <taxon>Eukaryota</taxon>
        <taxon>Fungi</taxon>
        <taxon>Dikarya</taxon>
        <taxon>Ascomycota</taxon>
        <taxon>Saccharomycotina</taxon>
        <taxon>Pichiomycetes</taxon>
        <taxon>Metschnikowiaceae</taxon>
        <taxon>Candidozyma</taxon>
    </lineage>
</organism>
<comment type="caution">
    <text evidence="1">The sequence shown here is derived from an EMBL/GenBank/DDBJ whole genome shotgun (WGS) entry which is preliminary data.</text>
</comment>
<sequence>MVPVENQLEASSLRLLAVIHHLCVWQDAKYTQIFFPPTSLEAGILSIDRIYPALSNDKSVRLWGGHRQREITIFGVARCPTFTHRVTKRIVRLASTQKTSGSPESIAKTFKIQLTQ</sequence>
<protein>
    <submittedName>
        <fullName evidence="1">Uncharacterized protein</fullName>
    </submittedName>
</protein>
<dbReference type="EMBL" id="LGST01000064">
    <property type="protein sequence ID" value="KND95874.1"/>
    <property type="molecule type" value="Genomic_DNA"/>
</dbReference>
<gene>
    <name evidence="1" type="ORF">QG37_07828</name>
</gene>
<proteinExistence type="predicted"/>
<dbReference type="AlphaFoldDB" id="A0A0L0NPB8"/>
<dbReference type="Proteomes" id="UP000037122">
    <property type="component" value="Unassembled WGS sequence"/>
</dbReference>
<reference evidence="2" key="1">
    <citation type="journal article" date="2015" name="BMC Genomics">
        <title>Draft genome of a commonly misdiagnosed multidrug resistant pathogen Candida auris.</title>
        <authorList>
            <person name="Chatterjee S."/>
            <person name="Alampalli S.V."/>
            <person name="Nageshan R.K."/>
            <person name="Chettiar S.T."/>
            <person name="Joshi S."/>
            <person name="Tatu U.S."/>
        </authorList>
    </citation>
    <scope>NUCLEOTIDE SEQUENCE [LARGE SCALE GENOMIC DNA]</scope>
    <source>
        <strain evidence="2">6684</strain>
    </source>
</reference>